<keyword evidence="3 6" id="KW-0812">Transmembrane</keyword>
<feature type="transmembrane region" description="Helical" evidence="6">
    <location>
        <begin position="63"/>
        <end position="83"/>
    </location>
</feature>
<reference evidence="7 8" key="1">
    <citation type="submission" date="2016-02" db="EMBL/GenBank/DDBJ databases">
        <authorList>
            <person name="Wen L."/>
            <person name="He K."/>
            <person name="Yang H."/>
        </authorList>
    </citation>
    <scope>NUCLEOTIDE SEQUENCE [LARGE SCALE GENOMIC DNA]</scope>
    <source>
        <strain evidence="7">ShG14-8</strain>
    </source>
</reference>
<dbReference type="GO" id="GO:0005886">
    <property type="term" value="C:plasma membrane"/>
    <property type="evidence" value="ECO:0007669"/>
    <property type="project" value="UniProtKB-SubCell"/>
</dbReference>
<feature type="transmembrane region" description="Helical" evidence="6">
    <location>
        <begin position="109"/>
        <end position="131"/>
    </location>
</feature>
<dbReference type="InterPro" id="IPR005598">
    <property type="entry name" value="ATP_synth_I"/>
</dbReference>
<comment type="subcellular location">
    <subcellularLocation>
        <location evidence="1">Cell membrane</location>
        <topology evidence="1">Multi-pass membrane protein</topology>
    </subcellularLocation>
</comment>
<protein>
    <submittedName>
        <fullName evidence="7">ATP synthase I chain</fullName>
    </submittedName>
</protein>
<name>A0A139BWN8_9PROT</name>
<dbReference type="Proteomes" id="UP000070578">
    <property type="component" value="Unassembled WGS sequence"/>
</dbReference>
<evidence type="ECO:0000313" key="8">
    <source>
        <dbReference type="Proteomes" id="UP000070578"/>
    </source>
</evidence>
<reference evidence="7 8" key="2">
    <citation type="submission" date="2016-03" db="EMBL/GenBank/DDBJ databases">
        <title>New uncultured bacterium of the family Gallionellaceae from acid mine drainage: description and reconstruction of genome based on metagenomic analysis of microbial community.</title>
        <authorList>
            <person name="Kadnikov V."/>
            <person name="Ivasenko D."/>
            <person name="Beletsky A."/>
            <person name="Mardanov A."/>
            <person name="Danilova E."/>
            <person name="Pimenov N."/>
            <person name="Karnachuk O."/>
            <person name="Ravin N."/>
        </authorList>
    </citation>
    <scope>NUCLEOTIDE SEQUENCE [LARGE SCALE GENOMIC DNA]</scope>
    <source>
        <strain evidence="7">ShG14-8</strain>
    </source>
</reference>
<accession>A0A139BWN8</accession>
<evidence type="ECO:0000256" key="1">
    <source>
        <dbReference type="ARBA" id="ARBA00004651"/>
    </source>
</evidence>
<keyword evidence="2" id="KW-1003">Cell membrane</keyword>
<evidence type="ECO:0000256" key="5">
    <source>
        <dbReference type="ARBA" id="ARBA00023136"/>
    </source>
</evidence>
<feature type="transmembrane region" description="Helical" evidence="6">
    <location>
        <begin position="39"/>
        <end position="57"/>
    </location>
</feature>
<sequence>MKAGGSGDQHQSLTPSKNTAIIPAVLDAEVKEIIIAHRIVWLQAVVALVVAGIAYASNSAPGIALAVFGGGFVSVANGALLAWRFSRSVSCSRHETHHSLDVHHQLRLLYFYAAERFLVVVALLGLCMVALKMAPLAVLIGFVIGQSVQMAARIFLKNL</sequence>
<organism evidence="7 8">
    <name type="scientific">Candidatus Gallionella acididurans</name>
    <dbReference type="NCBI Taxonomy" id="1796491"/>
    <lineage>
        <taxon>Bacteria</taxon>
        <taxon>Pseudomonadati</taxon>
        <taxon>Pseudomonadota</taxon>
        <taxon>Betaproteobacteria</taxon>
        <taxon>Nitrosomonadales</taxon>
        <taxon>Gallionellaceae</taxon>
        <taxon>Gallionella</taxon>
    </lineage>
</organism>
<keyword evidence="5 6" id="KW-0472">Membrane</keyword>
<keyword evidence="4 6" id="KW-1133">Transmembrane helix</keyword>
<proteinExistence type="predicted"/>
<dbReference type="Pfam" id="PF03899">
    <property type="entry name" value="ATP-synt_I"/>
    <property type="match status" value="1"/>
</dbReference>
<dbReference type="AlphaFoldDB" id="A0A139BWN8"/>
<evidence type="ECO:0000256" key="2">
    <source>
        <dbReference type="ARBA" id="ARBA00022475"/>
    </source>
</evidence>
<dbReference type="EMBL" id="LSLI01000008">
    <property type="protein sequence ID" value="KXS33268.1"/>
    <property type="molecule type" value="Genomic_DNA"/>
</dbReference>
<gene>
    <name evidence="7" type="ORF">AWT59_0571</name>
</gene>
<evidence type="ECO:0000256" key="4">
    <source>
        <dbReference type="ARBA" id="ARBA00022989"/>
    </source>
</evidence>
<evidence type="ECO:0000256" key="3">
    <source>
        <dbReference type="ARBA" id="ARBA00022692"/>
    </source>
</evidence>
<evidence type="ECO:0000256" key="6">
    <source>
        <dbReference type="SAM" id="Phobius"/>
    </source>
</evidence>
<comment type="caution">
    <text evidence="7">The sequence shown here is derived from an EMBL/GenBank/DDBJ whole genome shotgun (WGS) entry which is preliminary data.</text>
</comment>
<evidence type="ECO:0000313" key="7">
    <source>
        <dbReference type="EMBL" id="KXS33268.1"/>
    </source>
</evidence>